<organism evidence="3 4">
    <name type="scientific">Sphingomonas spermidinifaciens</name>
    <dbReference type="NCBI Taxonomy" id="1141889"/>
    <lineage>
        <taxon>Bacteria</taxon>
        <taxon>Pseudomonadati</taxon>
        <taxon>Pseudomonadota</taxon>
        <taxon>Alphaproteobacteria</taxon>
        <taxon>Sphingomonadales</taxon>
        <taxon>Sphingomonadaceae</taxon>
        <taxon>Sphingomonas</taxon>
    </lineage>
</organism>
<reference evidence="3 4" key="1">
    <citation type="submission" date="2017-09" db="EMBL/GenBank/DDBJ databases">
        <title>Sphingomonas spermidinifaciens 9NM-10, whole genome shotgun sequence.</title>
        <authorList>
            <person name="Feng G."/>
            <person name="Zhu H."/>
        </authorList>
    </citation>
    <scope>NUCLEOTIDE SEQUENCE [LARGE SCALE GENOMIC DNA]</scope>
    <source>
        <strain evidence="3 4">9NM-10</strain>
    </source>
</reference>
<evidence type="ECO:0000313" key="3">
    <source>
        <dbReference type="EMBL" id="PCD03069.1"/>
    </source>
</evidence>
<feature type="region of interest" description="Disordered" evidence="1">
    <location>
        <begin position="19"/>
        <end position="145"/>
    </location>
</feature>
<evidence type="ECO:0008006" key="5">
    <source>
        <dbReference type="Google" id="ProtNLM"/>
    </source>
</evidence>
<keyword evidence="2" id="KW-0732">Signal</keyword>
<keyword evidence="4" id="KW-1185">Reference proteome</keyword>
<accession>A0A2A4B5L0</accession>
<dbReference type="RefSeq" id="WP_096341468.1">
    <property type="nucleotide sequence ID" value="NZ_NWMW01000001.1"/>
</dbReference>
<proteinExistence type="predicted"/>
<comment type="caution">
    <text evidence="3">The sequence shown here is derived from an EMBL/GenBank/DDBJ whole genome shotgun (WGS) entry which is preliminary data.</text>
</comment>
<gene>
    <name evidence="3" type="ORF">COC42_01195</name>
</gene>
<feature type="signal peptide" evidence="2">
    <location>
        <begin position="1"/>
        <end position="18"/>
    </location>
</feature>
<dbReference type="AlphaFoldDB" id="A0A2A4B5L0"/>
<evidence type="ECO:0000256" key="2">
    <source>
        <dbReference type="SAM" id="SignalP"/>
    </source>
</evidence>
<evidence type="ECO:0000256" key="1">
    <source>
        <dbReference type="SAM" id="MobiDB-lite"/>
    </source>
</evidence>
<dbReference type="EMBL" id="NWMW01000001">
    <property type="protein sequence ID" value="PCD03069.1"/>
    <property type="molecule type" value="Genomic_DNA"/>
</dbReference>
<feature type="compositionally biased region" description="Low complexity" evidence="1">
    <location>
        <begin position="36"/>
        <end position="58"/>
    </location>
</feature>
<name>A0A2A4B5L0_9SPHN</name>
<dbReference type="Proteomes" id="UP000218366">
    <property type="component" value="Unassembled WGS sequence"/>
</dbReference>
<feature type="chain" id="PRO_5011974696" description="Fe-S oxidoreductase" evidence="2">
    <location>
        <begin position="19"/>
        <end position="145"/>
    </location>
</feature>
<feature type="compositionally biased region" description="Polar residues" evidence="1">
    <location>
        <begin position="61"/>
        <end position="76"/>
    </location>
</feature>
<feature type="compositionally biased region" description="Low complexity" evidence="1">
    <location>
        <begin position="97"/>
        <end position="118"/>
    </location>
</feature>
<sequence>MKLIAMTAALALTGAAYAQQTPPADPGMTQPGVTQPDANTPPSDPNAPAATAPATDPAMQSAPTQTAPMAQQPMASTPTGATGGTETTGGYMPSTPPLSGTPTPGATVRVQPSMSPSQAFPPPAPEAEYPICKKGQTDNCRQRGG</sequence>
<evidence type="ECO:0000313" key="4">
    <source>
        <dbReference type="Proteomes" id="UP000218366"/>
    </source>
</evidence>
<protein>
    <recommendedName>
        <fullName evidence="5">Fe-S oxidoreductase</fullName>
    </recommendedName>
</protein>